<gene>
    <name evidence="1" type="ORF">VNO78_23352</name>
</gene>
<dbReference type="EMBL" id="JAYMYS010000006">
    <property type="protein sequence ID" value="KAK7388534.1"/>
    <property type="molecule type" value="Genomic_DNA"/>
</dbReference>
<proteinExistence type="predicted"/>
<protein>
    <submittedName>
        <fullName evidence="1">Uncharacterized protein</fullName>
    </submittedName>
</protein>
<accession>A0AAN9S319</accession>
<evidence type="ECO:0000313" key="2">
    <source>
        <dbReference type="Proteomes" id="UP001386955"/>
    </source>
</evidence>
<sequence length="85" mass="9758">MLFHDERRVETVSSRATASELLLDWTACYEPATTSIDINRGNWLEREKNGEDVDKGKMRRLRLEGKGKSTLACQERVSTARESEK</sequence>
<keyword evidence="2" id="KW-1185">Reference proteome</keyword>
<evidence type="ECO:0000313" key="1">
    <source>
        <dbReference type="EMBL" id="KAK7388534.1"/>
    </source>
</evidence>
<dbReference type="Proteomes" id="UP001386955">
    <property type="component" value="Unassembled WGS sequence"/>
</dbReference>
<dbReference type="AlphaFoldDB" id="A0AAN9S319"/>
<comment type="caution">
    <text evidence="1">The sequence shown here is derived from an EMBL/GenBank/DDBJ whole genome shotgun (WGS) entry which is preliminary data.</text>
</comment>
<name>A0AAN9S319_PSOTE</name>
<reference evidence="1 2" key="1">
    <citation type="submission" date="2024-01" db="EMBL/GenBank/DDBJ databases">
        <title>The genomes of 5 underutilized Papilionoideae crops provide insights into root nodulation and disease resistanc.</title>
        <authorList>
            <person name="Jiang F."/>
        </authorList>
    </citation>
    <scope>NUCLEOTIDE SEQUENCE [LARGE SCALE GENOMIC DNA]</scope>
    <source>
        <strain evidence="1">DUOXIRENSHENG_FW03</strain>
        <tissue evidence="1">Leaves</tissue>
    </source>
</reference>
<organism evidence="1 2">
    <name type="scientific">Psophocarpus tetragonolobus</name>
    <name type="common">Winged bean</name>
    <name type="synonym">Dolichos tetragonolobus</name>
    <dbReference type="NCBI Taxonomy" id="3891"/>
    <lineage>
        <taxon>Eukaryota</taxon>
        <taxon>Viridiplantae</taxon>
        <taxon>Streptophyta</taxon>
        <taxon>Embryophyta</taxon>
        <taxon>Tracheophyta</taxon>
        <taxon>Spermatophyta</taxon>
        <taxon>Magnoliopsida</taxon>
        <taxon>eudicotyledons</taxon>
        <taxon>Gunneridae</taxon>
        <taxon>Pentapetalae</taxon>
        <taxon>rosids</taxon>
        <taxon>fabids</taxon>
        <taxon>Fabales</taxon>
        <taxon>Fabaceae</taxon>
        <taxon>Papilionoideae</taxon>
        <taxon>50 kb inversion clade</taxon>
        <taxon>NPAAA clade</taxon>
        <taxon>indigoferoid/millettioid clade</taxon>
        <taxon>Phaseoleae</taxon>
        <taxon>Psophocarpus</taxon>
    </lineage>
</organism>